<accession>A0ABU6JIY3</accession>
<keyword evidence="4 6" id="KW-1133">Transmembrane helix</keyword>
<name>A0ABU6JIY3_9BURK</name>
<feature type="transmembrane region" description="Helical" evidence="6">
    <location>
        <begin position="136"/>
        <end position="155"/>
    </location>
</feature>
<keyword evidence="2" id="KW-1003">Cell membrane</keyword>
<keyword evidence="8" id="KW-1185">Reference proteome</keyword>
<evidence type="ECO:0000256" key="5">
    <source>
        <dbReference type="ARBA" id="ARBA00023136"/>
    </source>
</evidence>
<comment type="subcellular location">
    <subcellularLocation>
        <location evidence="1">Cell membrane</location>
        <topology evidence="1">Multi-pass membrane protein</topology>
    </subcellularLocation>
</comment>
<dbReference type="InterPro" id="IPR019108">
    <property type="entry name" value="Caa3_assmbl_CtaG-rel"/>
</dbReference>
<keyword evidence="5 6" id="KW-0472">Membrane</keyword>
<evidence type="ECO:0000256" key="6">
    <source>
        <dbReference type="SAM" id="Phobius"/>
    </source>
</evidence>
<evidence type="ECO:0000313" key="7">
    <source>
        <dbReference type="EMBL" id="MEC4723117.1"/>
    </source>
</evidence>
<feature type="transmembrane region" description="Helical" evidence="6">
    <location>
        <begin position="106"/>
        <end position="124"/>
    </location>
</feature>
<organism evidence="7 8">
    <name type="scientific">Noviherbaspirillum album</name>
    <dbReference type="NCBI Taxonomy" id="3080276"/>
    <lineage>
        <taxon>Bacteria</taxon>
        <taxon>Pseudomonadati</taxon>
        <taxon>Pseudomonadota</taxon>
        <taxon>Betaproteobacteria</taxon>
        <taxon>Burkholderiales</taxon>
        <taxon>Oxalobacteraceae</taxon>
        <taxon>Noviherbaspirillum</taxon>
    </lineage>
</organism>
<feature type="transmembrane region" description="Helical" evidence="6">
    <location>
        <begin position="24"/>
        <end position="44"/>
    </location>
</feature>
<comment type="caution">
    <text evidence="7">The sequence shown here is derived from an EMBL/GenBank/DDBJ whole genome shotgun (WGS) entry which is preliminary data.</text>
</comment>
<proteinExistence type="predicted"/>
<gene>
    <name evidence="7" type="ORF">RY831_28565</name>
</gene>
<evidence type="ECO:0000256" key="4">
    <source>
        <dbReference type="ARBA" id="ARBA00022989"/>
    </source>
</evidence>
<feature type="transmembrane region" description="Helical" evidence="6">
    <location>
        <begin position="219"/>
        <end position="241"/>
    </location>
</feature>
<feature type="transmembrane region" description="Helical" evidence="6">
    <location>
        <begin position="64"/>
        <end position="85"/>
    </location>
</feature>
<evidence type="ECO:0000313" key="8">
    <source>
        <dbReference type="Proteomes" id="UP001352263"/>
    </source>
</evidence>
<dbReference type="Pfam" id="PF09678">
    <property type="entry name" value="Caa3_CtaG"/>
    <property type="match status" value="1"/>
</dbReference>
<feature type="transmembrane region" description="Helical" evidence="6">
    <location>
        <begin position="167"/>
        <end position="191"/>
    </location>
</feature>
<dbReference type="Proteomes" id="UP001352263">
    <property type="component" value="Unassembled WGS sequence"/>
</dbReference>
<keyword evidence="3 6" id="KW-0812">Transmembrane</keyword>
<protein>
    <submittedName>
        <fullName evidence="7">Cytochrome c oxidase assembly protein</fullName>
    </submittedName>
</protein>
<dbReference type="RefSeq" id="WP_326509740.1">
    <property type="nucleotide sequence ID" value="NZ_JAWIIV010000044.1"/>
</dbReference>
<evidence type="ECO:0000256" key="3">
    <source>
        <dbReference type="ARBA" id="ARBA00022692"/>
    </source>
</evidence>
<evidence type="ECO:0000256" key="2">
    <source>
        <dbReference type="ARBA" id="ARBA00022475"/>
    </source>
</evidence>
<sequence>MLAATCLYFIGLLRVRGHNRLAPSLHRIISFWLGLAALFFALIWPFDVLGSISFAAHMSQHMLLIAVGAPLLALARPVPLLIAGLPRPLRQLHRWSGFLYRIRSPMNRPATAFSLHAFIIWVWHSPVLFELALHHAWIHVAEHLCFLVSGLLFWGSIQRNCGVDGKGYGMAILWLLATIMHTGLLGALLTFSPKVLYNFYQAGNHAFLTPLEDQQLAGLVMWIPGGLCYLVAALSYAAAWLQLGLREDGSKTMS</sequence>
<evidence type="ECO:0000256" key="1">
    <source>
        <dbReference type="ARBA" id="ARBA00004651"/>
    </source>
</evidence>
<reference evidence="7 8" key="1">
    <citation type="submission" date="2023-10" db="EMBL/GenBank/DDBJ databases">
        <title>Noviherbaspirillum sp. CPCC 100848 genome assembly.</title>
        <authorList>
            <person name="Li X.Y."/>
            <person name="Fang X.M."/>
        </authorList>
    </citation>
    <scope>NUCLEOTIDE SEQUENCE [LARGE SCALE GENOMIC DNA]</scope>
    <source>
        <strain evidence="7 8">CPCC 100848</strain>
    </source>
</reference>
<dbReference type="EMBL" id="JAWIIV010000044">
    <property type="protein sequence ID" value="MEC4723117.1"/>
    <property type="molecule type" value="Genomic_DNA"/>
</dbReference>